<evidence type="ECO:0000313" key="11">
    <source>
        <dbReference type="EMBL" id="QHT76681.1"/>
    </source>
</evidence>
<sequence length="815" mass="95063">MEIIRDIITVCTDRQSVIDNITVHGINSNDYITIKYTIDNIIKYIKYQPHKKTHIYVYFEILNKSSLWNISYNINTYRTQTNNYKYEIIITVNLNCELILEYLSISVALNYIILELYSDLSNYTNTDLYNKSLIPRQNNNCNISKSLKINLYNYQKNSLGKMLLLENNNNEQYITYSYNLNLNNIKVNYNPITNIASNINNTNNNELYFKIKTKGGILSDEMGLGKTITSIALILSNPSTNQSQITEHNKLISRATLIICPSHLAKQWETEIKKTSNLKVTNVLSKIEFNHYTFNDFINTDVIITSHQFIMNFKFYPMLYYKPCTATTYEQNSRNQSINKFLLQTICDYNYNQIKELDQPLFEFFNFHRLIVDEGHEIFGECLSNHSVSRYMAQWLNNIDAEHYWYISGTPFVNYAGVKNASNFIKLTLEDTVNNINYSYNQSDINNNDININDFIHKEYLWLNILEKICIRHRKEDIENEISIPGYTEEIIWLELTDLEKELYDSRKNKMTDSYLQKLCCHPLILDTSRRIFGDMEVDLSIMQDKLIEYHKKNCETIKGKLEKLIPGKPEYHMLKKTYETQMHESHYLYQILEKMKSPEGLNNIKEECCCICMEPMSIPALTKCGHLFCSVCLKKWLSEKELCPVCKYNLKDKEIFLVKSTITDTLIEKYGSKLGKLISLIKSLINDYNSKIIVFSQWDDMLTLISKTLIANDINNSCVKGNSYKRTAAINNFVSNIDKVIMLSLKNAASGTNLINATHIIFVDPINGCREEINSIECQAIARACRIGQTEKIKIIRILIKSTIEEDIYNKYYK</sequence>
<dbReference type="PROSITE" id="PS00518">
    <property type="entry name" value="ZF_RING_1"/>
    <property type="match status" value="1"/>
</dbReference>
<name>A0A6C0H7X6_9ZZZZ</name>
<evidence type="ECO:0000256" key="7">
    <source>
        <dbReference type="ARBA" id="ARBA00022840"/>
    </source>
</evidence>
<dbReference type="InterPro" id="IPR017907">
    <property type="entry name" value="Znf_RING_CS"/>
</dbReference>
<evidence type="ECO:0000259" key="8">
    <source>
        <dbReference type="PROSITE" id="PS50089"/>
    </source>
</evidence>
<dbReference type="GO" id="GO:0008270">
    <property type="term" value="F:zinc ion binding"/>
    <property type="evidence" value="ECO:0007669"/>
    <property type="project" value="UniProtKB-KW"/>
</dbReference>
<dbReference type="GO" id="GO:0004386">
    <property type="term" value="F:helicase activity"/>
    <property type="evidence" value="ECO:0007669"/>
    <property type="project" value="UniProtKB-KW"/>
</dbReference>
<evidence type="ECO:0000256" key="3">
    <source>
        <dbReference type="ARBA" id="ARBA00022771"/>
    </source>
</evidence>
<keyword evidence="6" id="KW-0862">Zinc</keyword>
<dbReference type="SUPFAM" id="SSF57850">
    <property type="entry name" value="RING/U-box"/>
    <property type="match status" value="1"/>
</dbReference>
<dbReference type="InterPro" id="IPR049730">
    <property type="entry name" value="SNF2/RAD54-like_C"/>
</dbReference>
<keyword evidence="5" id="KW-0347">Helicase</keyword>
<protein>
    <recommendedName>
        <fullName evidence="12">RING-type domain-containing protein</fullName>
    </recommendedName>
</protein>
<evidence type="ECO:0000256" key="2">
    <source>
        <dbReference type="ARBA" id="ARBA00022741"/>
    </source>
</evidence>
<evidence type="ECO:0000256" key="4">
    <source>
        <dbReference type="ARBA" id="ARBA00022801"/>
    </source>
</evidence>
<dbReference type="PANTHER" id="PTHR45626:SF51">
    <property type="entry name" value="SNF2-RELATED DOMAIN-CONTAINING PROTEIN"/>
    <property type="match status" value="1"/>
</dbReference>
<evidence type="ECO:0008006" key="12">
    <source>
        <dbReference type="Google" id="ProtNLM"/>
    </source>
</evidence>
<dbReference type="SUPFAM" id="SSF52540">
    <property type="entry name" value="P-loop containing nucleoside triphosphate hydrolases"/>
    <property type="match status" value="2"/>
</dbReference>
<dbReference type="PROSITE" id="PS50089">
    <property type="entry name" value="ZF_RING_2"/>
    <property type="match status" value="1"/>
</dbReference>
<dbReference type="Pfam" id="PF00176">
    <property type="entry name" value="SNF2-rel_dom"/>
    <property type="match status" value="1"/>
</dbReference>
<dbReference type="InterPro" id="IPR038718">
    <property type="entry name" value="SNF2-like_sf"/>
</dbReference>
<evidence type="ECO:0000256" key="6">
    <source>
        <dbReference type="ARBA" id="ARBA00022833"/>
    </source>
</evidence>
<dbReference type="Gene3D" id="3.40.50.300">
    <property type="entry name" value="P-loop containing nucleotide triphosphate hydrolases"/>
    <property type="match status" value="1"/>
</dbReference>
<dbReference type="GO" id="GO:0005634">
    <property type="term" value="C:nucleus"/>
    <property type="evidence" value="ECO:0007669"/>
    <property type="project" value="TreeGrafter"/>
</dbReference>
<keyword evidence="7" id="KW-0067">ATP-binding</keyword>
<evidence type="ECO:0000256" key="1">
    <source>
        <dbReference type="ARBA" id="ARBA00022723"/>
    </source>
</evidence>
<dbReference type="PANTHER" id="PTHR45626">
    <property type="entry name" value="TRANSCRIPTION TERMINATION FACTOR 2-RELATED"/>
    <property type="match status" value="1"/>
</dbReference>
<dbReference type="InterPro" id="IPR027417">
    <property type="entry name" value="P-loop_NTPase"/>
</dbReference>
<organism evidence="11">
    <name type="scientific">viral metagenome</name>
    <dbReference type="NCBI Taxonomy" id="1070528"/>
    <lineage>
        <taxon>unclassified sequences</taxon>
        <taxon>metagenomes</taxon>
        <taxon>organismal metagenomes</taxon>
    </lineage>
</organism>
<dbReference type="InterPro" id="IPR050628">
    <property type="entry name" value="SNF2_RAD54_helicase_TF"/>
</dbReference>
<keyword evidence="3" id="KW-0863">Zinc-finger</keyword>
<evidence type="ECO:0000259" key="10">
    <source>
        <dbReference type="PROSITE" id="PS51194"/>
    </source>
</evidence>
<dbReference type="GO" id="GO:0006281">
    <property type="term" value="P:DNA repair"/>
    <property type="evidence" value="ECO:0007669"/>
    <property type="project" value="TreeGrafter"/>
</dbReference>
<dbReference type="Gene3D" id="3.30.40.10">
    <property type="entry name" value="Zinc/RING finger domain, C3HC4 (zinc finger)"/>
    <property type="match status" value="1"/>
</dbReference>
<dbReference type="InterPro" id="IPR014001">
    <property type="entry name" value="Helicase_ATP-bd"/>
</dbReference>
<dbReference type="PROSITE" id="PS51192">
    <property type="entry name" value="HELICASE_ATP_BIND_1"/>
    <property type="match status" value="1"/>
</dbReference>
<proteinExistence type="predicted"/>
<keyword evidence="2" id="KW-0547">Nucleotide-binding</keyword>
<dbReference type="InterPro" id="IPR013083">
    <property type="entry name" value="Znf_RING/FYVE/PHD"/>
</dbReference>
<dbReference type="GO" id="GO:0005524">
    <property type="term" value="F:ATP binding"/>
    <property type="evidence" value="ECO:0007669"/>
    <property type="project" value="UniProtKB-KW"/>
</dbReference>
<keyword evidence="4" id="KW-0378">Hydrolase</keyword>
<dbReference type="Gene3D" id="3.40.50.10810">
    <property type="entry name" value="Tandem AAA-ATPase domain"/>
    <property type="match status" value="1"/>
</dbReference>
<keyword evidence="1" id="KW-0479">Metal-binding</keyword>
<dbReference type="PROSITE" id="PS51194">
    <property type="entry name" value="HELICASE_CTER"/>
    <property type="match status" value="1"/>
</dbReference>
<accession>A0A6C0H7X6</accession>
<feature type="domain" description="Helicase ATP-binding" evidence="9">
    <location>
        <begin position="207"/>
        <end position="429"/>
    </location>
</feature>
<feature type="domain" description="Helicase C-terminal" evidence="10">
    <location>
        <begin position="677"/>
        <end position="815"/>
    </location>
</feature>
<dbReference type="AlphaFoldDB" id="A0A6C0H7X6"/>
<dbReference type="SMART" id="SM00184">
    <property type="entry name" value="RING"/>
    <property type="match status" value="1"/>
</dbReference>
<feature type="domain" description="RING-type" evidence="8">
    <location>
        <begin position="610"/>
        <end position="648"/>
    </location>
</feature>
<dbReference type="InterPro" id="IPR001650">
    <property type="entry name" value="Helicase_C-like"/>
</dbReference>
<dbReference type="GO" id="GO:0008094">
    <property type="term" value="F:ATP-dependent activity, acting on DNA"/>
    <property type="evidence" value="ECO:0007669"/>
    <property type="project" value="TreeGrafter"/>
</dbReference>
<reference evidence="11" key="1">
    <citation type="journal article" date="2020" name="Nature">
        <title>Giant virus diversity and host interactions through global metagenomics.</title>
        <authorList>
            <person name="Schulz F."/>
            <person name="Roux S."/>
            <person name="Paez-Espino D."/>
            <person name="Jungbluth S."/>
            <person name="Walsh D.A."/>
            <person name="Denef V.J."/>
            <person name="McMahon K.D."/>
            <person name="Konstantinidis K.T."/>
            <person name="Eloe-Fadrosh E.A."/>
            <person name="Kyrpides N.C."/>
            <person name="Woyke T."/>
        </authorList>
    </citation>
    <scope>NUCLEOTIDE SEQUENCE</scope>
    <source>
        <strain evidence="11">GVMAG-M-3300023179-82</strain>
    </source>
</reference>
<dbReference type="CDD" id="cd18793">
    <property type="entry name" value="SF2_C_SNF"/>
    <property type="match status" value="1"/>
</dbReference>
<dbReference type="InterPro" id="IPR001841">
    <property type="entry name" value="Znf_RING"/>
</dbReference>
<dbReference type="EMBL" id="MN739899">
    <property type="protein sequence ID" value="QHT76681.1"/>
    <property type="molecule type" value="Genomic_DNA"/>
</dbReference>
<evidence type="ECO:0000256" key="5">
    <source>
        <dbReference type="ARBA" id="ARBA00022806"/>
    </source>
</evidence>
<evidence type="ECO:0000259" key="9">
    <source>
        <dbReference type="PROSITE" id="PS51192"/>
    </source>
</evidence>
<dbReference type="Pfam" id="PF00097">
    <property type="entry name" value="zf-C3HC4"/>
    <property type="match status" value="1"/>
</dbReference>
<dbReference type="Pfam" id="PF00271">
    <property type="entry name" value="Helicase_C"/>
    <property type="match status" value="1"/>
</dbReference>
<dbReference type="GO" id="GO:0016787">
    <property type="term" value="F:hydrolase activity"/>
    <property type="evidence" value="ECO:0007669"/>
    <property type="project" value="UniProtKB-KW"/>
</dbReference>
<dbReference type="InterPro" id="IPR018957">
    <property type="entry name" value="Znf_C3HC4_RING-type"/>
</dbReference>
<dbReference type="SMART" id="SM00487">
    <property type="entry name" value="DEXDc"/>
    <property type="match status" value="1"/>
</dbReference>
<dbReference type="InterPro" id="IPR000330">
    <property type="entry name" value="SNF2_N"/>
</dbReference>